<evidence type="ECO:0000313" key="1">
    <source>
        <dbReference type="EMBL" id="KAK8194416.1"/>
    </source>
</evidence>
<gene>
    <name evidence="1" type="ORF">M8818_007607</name>
</gene>
<proteinExistence type="predicted"/>
<protein>
    <submittedName>
        <fullName evidence="1">Uncharacterized protein</fullName>
    </submittedName>
</protein>
<keyword evidence="2" id="KW-1185">Reference proteome</keyword>
<accession>A0ACC3S487</accession>
<reference evidence="1" key="1">
    <citation type="submission" date="2024-02" db="EMBL/GenBank/DDBJ databases">
        <title>Metagenome Assembled Genome of Zalaria obscura JY119.</title>
        <authorList>
            <person name="Vighnesh L."/>
            <person name="Jagadeeshwari U."/>
            <person name="Venkata Ramana C."/>
            <person name="Sasikala C."/>
        </authorList>
    </citation>
    <scope>NUCLEOTIDE SEQUENCE</scope>
    <source>
        <strain evidence="1">JY119</strain>
    </source>
</reference>
<evidence type="ECO:0000313" key="2">
    <source>
        <dbReference type="Proteomes" id="UP001320706"/>
    </source>
</evidence>
<dbReference type="Proteomes" id="UP001320706">
    <property type="component" value="Unassembled WGS sequence"/>
</dbReference>
<organism evidence="1 2">
    <name type="scientific">Zalaria obscura</name>
    <dbReference type="NCBI Taxonomy" id="2024903"/>
    <lineage>
        <taxon>Eukaryota</taxon>
        <taxon>Fungi</taxon>
        <taxon>Dikarya</taxon>
        <taxon>Ascomycota</taxon>
        <taxon>Pezizomycotina</taxon>
        <taxon>Dothideomycetes</taxon>
        <taxon>Dothideomycetidae</taxon>
        <taxon>Dothideales</taxon>
        <taxon>Zalariaceae</taxon>
        <taxon>Zalaria</taxon>
    </lineage>
</organism>
<name>A0ACC3S487_9PEZI</name>
<comment type="caution">
    <text evidence="1">The sequence shown here is derived from an EMBL/GenBank/DDBJ whole genome shotgun (WGS) entry which is preliminary data.</text>
</comment>
<sequence length="750" mass="81986">MVGMNNGPSTTPAGPPPTNHTSYSFTPAGAPPASVFGSSLADGNSMFPMSKPAFAPSGHLNSPSLKAPLHTNPFGSFQPVNSKPAQKPFGFNAPTSSPPQAYAQEEDYDQDAEGEVDDQAMDVDTTGRGFSRPSTQASLFGQPAGAMTSPRGFKRSRRGDVMDRSFRSSTNSVLEKRTSAYTGIAKSIAAGIRGPALEEPDELVLKSEQLLADLHQHITRGQHMALEDHVADTVSQIAGLWERSAQKETMPGSIGPKATKSNITKANYLASLLLQLHHPRSIQSGAVQRQSLTGHSKKFSSLATRPATTPVPKALLDWINTYHNPFPEDVEEVLECDPAPSAHERFWDVIYATIVRGKLDTAIELFESAGFDYAESAIEDGYDEPGYRGRQLASVQHVVSQCVQLLRSCPAVTDNDWDTRNTDWALFRNRVRNTLYDLEAYAEGDSADRNGANGDSNVFQRSTNLSMSTASRRAESKVPWTVYENLRAVYGQLQGQREEIMLCCQDWLEASIFMTAWWNGDDEEAPGGSLAASRHSLARAQHTRHVDVSPLTAYRKKLLKAFASVTDQPEDTVFGVNTVDPVQVGLALVCEGNVEGLLEILRKWSAPIGAAVVEIASAGGWLPQARPRSAGIMEGLDQDDLMVLSHGQEQQQGDVRMDDILIGYAELLLGRDEFRSQDGRTVREGWELACRVLSRLDSLDTAQRKLRELLERVELDSAERVDRVLDVCNELGLPGQAQTVSEVKTPLVHS</sequence>
<dbReference type="EMBL" id="JAMKPW020000043">
    <property type="protein sequence ID" value="KAK8194416.1"/>
    <property type="molecule type" value="Genomic_DNA"/>
</dbReference>